<dbReference type="Proteomes" id="UP000518887">
    <property type="component" value="Unassembled WGS sequence"/>
</dbReference>
<dbReference type="RefSeq" id="WP_184659922.1">
    <property type="nucleotide sequence ID" value="NZ_CP031518.1"/>
</dbReference>
<name>A0A7W8GA04_9SPIR</name>
<dbReference type="Pfam" id="PF16163">
    <property type="entry name" value="DUF4869"/>
    <property type="match status" value="1"/>
</dbReference>
<organism evidence="1 2">
    <name type="scientific">Treponema ruminis</name>
    <dbReference type="NCBI Taxonomy" id="744515"/>
    <lineage>
        <taxon>Bacteria</taxon>
        <taxon>Pseudomonadati</taxon>
        <taxon>Spirochaetota</taxon>
        <taxon>Spirochaetia</taxon>
        <taxon>Spirochaetales</taxon>
        <taxon>Treponemataceae</taxon>
        <taxon>Treponema</taxon>
    </lineage>
</organism>
<evidence type="ECO:0000313" key="2">
    <source>
        <dbReference type="Proteomes" id="UP000518887"/>
    </source>
</evidence>
<comment type="caution">
    <text evidence="1">The sequence shown here is derived from an EMBL/GenBank/DDBJ whole genome shotgun (WGS) entry which is preliminary data.</text>
</comment>
<keyword evidence="2" id="KW-1185">Reference proteome</keyword>
<dbReference type="EMBL" id="JACHFQ010000006">
    <property type="protein sequence ID" value="MBB5226545.1"/>
    <property type="molecule type" value="Genomic_DNA"/>
</dbReference>
<protein>
    <recommendedName>
        <fullName evidence="3">DUF4869 domain-containing protein</fullName>
    </recommendedName>
</protein>
<proteinExistence type="predicted"/>
<dbReference type="AlphaFoldDB" id="A0A7W8GA04"/>
<reference evidence="1 2" key="1">
    <citation type="submission" date="2020-08" db="EMBL/GenBank/DDBJ databases">
        <title>Genomic Encyclopedia of Type Strains, Phase IV (KMG-IV): sequencing the most valuable type-strain genomes for metagenomic binning, comparative biology and taxonomic classification.</title>
        <authorList>
            <person name="Goeker M."/>
        </authorList>
    </citation>
    <scope>NUCLEOTIDE SEQUENCE [LARGE SCALE GENOMIC DNA]</scope>
    <source>
        <strain evidence="1 2">DSM 103462</strain>
    </source>
</reference>
<evidence type="ECO:0008006" key="3">
    <source>
        <dbReference type="Google" id="ProtNLM"/>
    </source>
</evidence>
<dbReference type="InterPro" id="IPR032360">
    <property type="entry name" value="DUF4869"/>
</dbReference>
<gene>
    <name evidence="1" type="ORF">HNP76_001926</name>
</gene>
<evidence type="ECO:0000313" key="1">
    <source>
        <dbReference type="EMBL" id="MBB5226545.1"/>
    </source>
</evidence>
<accession>A0A7W8GA04</accession>
<sequence>MLNIIFGEYENTIYNTSVFFKNVYEGEWLLEEQTKQMILDIDNSKVISEGAIESPVLGIIPPTSLSGGVKTLILIDHISDKIFNASNCGDNCASWLLKIAAKKDVTVNLRHVMDFGDGEFEIKILNKDKIVHSMTELLSEVGGCL</sequence>